<dbReference type="OrthoDB" id="2776at10239"/>
<evidence type="ECO:0000313" key="2">
    <source>
        <dbReference type="EMBL" id="CAR63235.1"/>
    </source>
</evidence>
<dbReference type="KEGG" id="vg:8303282"/>
<proteinExistence type="predicted"/>
<organism evidence="2 3">
    <name type="scientific">Synechococcus phage S-RSM4</name>
    <dbReference type="NCBI Taxonomy" id="555387"/>
    <lineage>
        <taxon>Viruses</taxon>
        <taxon>Duplodnaviria</taxon>
        <taxon>Heunggongvirae</taxon>
        <taxon>Uroviricota</taxon>
        <taxon>Caudoviricetes</taxon>
        <taxon>Pantevenvirales</taxon>
        <taxon>Kyanoviridae</taxon>
        <taxon>Gibbetvirus</taxon>
        <taxon>Gibbetvirus rsm4</taxon>
    </lineage>
</organism>
<feature type="region of interest" description="Disordered" evidence="1">
    <location>
        <begin position="813"/>
        <end position="835"/>
    </location>
</feature>
<sequence length="1193" mass="121120">MADRFPLIVNAVSKKIEEIVAGDRMDLTGNGIVVSGDGGAGKYLYSDGTVVSWNSPGDVYLNQTQIITNKTFETCIISGSVNTLTNIPNSALLNPGITINGSTVNLGGTISTPDTNTTYSISAADGAIASEKVIRLSAGGSGTGSDDITLIAGSNMTIQRTGDELTFISSYVDTDTITTLAAATGGTAQSGAITIAASGAASVSQNSGTKTITINATDTDTITRLRATTGSAYNSGDITFLASGSSTVSQGVDAGTGSPTITYDSTDTITRVKGGAVGSFQSGDITISGGLNTTVSQTGSNITIDSTDTNTITRVASGSNSVQSGDFVFTSSGATSISQSTVGGVTTINISSVNTDSGAAITASGGLIFSASDISLKNNANLVTNTLTKWDGGNNQLANSIITDDGSTVTIGGDLLVTGTQTVLEVSTLVVEDNIIELRKGNSIVGADGGIQINRTTDSAGNVTSYQRLEWFESGGRWRFNDGSVQKEIITASDTQTLSNKTLTSPIMSSPTLGAASATSINGLEITPTASAVLTFTDGKELEVKRDLVFTSDNNEAAITTNFRSGGNVAYTSDTLAVFNSTTSTQLRALINGTTGTDKLVFNTNPQIETGFITASSSLTLFNTAATDITLFGAATTITMGAAGGTTDLNQSLHVFEDIEIGVDSGGAVTDGDLLVHGIANFDKKDILIRGTSGDPLSIGRGGGSVSTNTRVGVSALDNNSSGSQNTALGYRALLATNSGASNTGIGYRALNQTGNGQKNVAVGADAMLDNTSGQKNVAVGKSSLENNQAGVGNVCIGHYAGWGVTGTGNVLIGPADDENSTNATHTPDDPSGDRQLVIGSGTGTWIKGDSNFAITIPNNFTVEGDTVVQGQLTVNGTLTSINSNIIQIDDKNLELAAVVNTTFEAVTLDGSNIISAINPTANLIPGMEVTSTTGGISVPVGTLITTITGNQAELSNSVSGTGTASFTATGPSDTSANGGGVIVKGTTNHSILYDNRTDKFFTSTDNFELAFGKSYYINNQLALSTTTLGSTVVNSSLTSVGVLVGPSGSPALEVDGAAVLGGRVIEKVFSSFSSNFVLAGNTLNITTAAANTICGTTPTTAINTWAFTTADPDGNTLQNGQSITVTVIIDANTAASYGDACTVDGNSIVSGVQWAGGSPPLATSNTDILSFIIIKDNSGVVRVYGQGNTDFS</sequence>
<dbReference type="GeneID" id="8303282"/>
<reference evidence="2 3" key="1">
    <citation type="journal article" date="2009" name="Environ. Microbiol.">
        <title>Comparative genomics of marine cyanomyoviruses reveals the widespread occurrence of Synechococcus host genes localized to a hyperplastic region: implications for mechanisms of cyanophage evolution.</title>
        <authorList>
            <person name="Millard A.D."/>
            <person name="Zwirglmaier K."/>
            <person name="Downey M.J."/>
            <person name="Mann N.H."/>
            <person name="Scanlan D.J."/>
        </authorList>
    </citation>
    <scope>NUCLEOTIDE SEQUENCE</scope>
</reference>
<evidence type="ECO:0000313" key="3">
    <source>
        <dbReference type="Proteomes" id="UP000001515"/>
    </source>
</evidence>
<dbReference type="RefSeq" id="YP_003097272.1">
    <property type="nucleotide sequence ID" value="NC_013085.1"/>
</dbReference>
<protein>
    <submittedName>
        <fullName evidence="2">Structral protein</fullName>
    </submittedName>
</protein>
<evidence type="ECO:0000256" key="1">
    <source>
        <dbReference type="SAM" id="MobiDB-lite"/>
    </source>
</evidence>
<dbReference type="EMBL" id="FM207411">
    <property type="protein sequence ID" value="CAR63235.1"/>
    <property type="molecule type" value="Genomic_DNA"/>
</dbReference>
<accession>C7BV06</accession>
<keyword evidence="3" id="KW-1185">Reference proteome</keyword>
<dbReference type="Proteomes" id="UP000001515">
    <property type="component" value="Segment"/>
</dbReference>
<name>C7BV06_9CAUD</name>
<gene>
    <name evidence="2" type="ORF">SRSM4_038</name>
</gene>